<dbReference type="Proteomes" id="UP000530530">
    <property type="component" value="Unassembled WGS sequence"/>
</dbReference>
<protein>
    <recommendedName>
        <fullName evidence="4">Secreted protein</fullName>
    </recommendedName>
</protein>
<evidence type="ECO:0000256" key="1">
    <source>
        <dbReference type="SAM" id="MobiDB-lite"/>
    </source>
</evidence>
<evidence type="ECO:0000313" key="2">
    <source>
        <dbReference type="EMBL" id="MBB4779859.1"/>
    </source>
</evidence>
<keyword evidence="3" id="KW-1185">Reference proteome</keyword>
<dbReference type="EMBL" id="JACHNG010000001">
    <property type="protein sequence ID" value="MBB4779859.1"/>
    <property type="molecule type" value="Genomic_DNA"/>
</dbReference>
<accession>A0ABR6LCC0</accession>
<sequence>MWRRLGLPLDVFLISPLRPVTTVMATSSPSAPRRTIVASSTHAPSAFSTNSVTEAPSVPSTPTTAHFSRAIPVAETTFASRSSM</sequence>
<proteinExistence type="predicted"/>
<gene>
    <name evidence="2" type="ORF">BJY27_000820</name>
</gene>
<evidence type="ECO:0000313" key="3">
    <source>
        <dbReference type="Proteomes" id="UP000530530"/>
    </source>
</evidence>
<feature type="region of interest" description="Disordered" evidence="1">
    <location>
        <begin position="37"/>
        <end position="66"/>
    </location>
</feature>
<dbReference type="RefSeq" id="WP_202979657.1">
    <property type="nucleotide sequence ID" value="NZ_CP157809.1"/>
</dbReference>
<reference evidence="2 3" key="1">
    <citation type="submission" date="2020-08" db="EMBL/GenBank/DDBJ databases">
        <title>Sequencing the genomes of 1000 actinobacteria strains.</title>
        <authorList>
            <person name="Klenk H.-P."/>
        </authorList>
    </citation>
    <scope>NUCLEOTIDE SEQUENCE [LARGE SCALE GENOMIC DNA]</scope>
    <source>
        <strain evidence="2 3">DSM 41530</strain>
    </source>
</reference>
<comment type="caution">
    <text evidence="2">The sequence shown here is derived from an EMBL/GenBank/DDBJ whole genome shotgun (WGS) entry which is preliminary data.</text>
</comment>
<organism evidence="2 3">
    <name type="scientific">Streptomyces rapamycinicus</name>
    <dbReference type="NCBI Taxonomy" id="1226757"/>
    <lineage>
        <taxon>Bacteria</taxon>
        <taxon>Bacillati</taxon>
        <taxon>Actinomycetota</taxon>
        <taxon>Actinomycetes</taxon>
        <taxon>Kitasatosporales</taxon>
        <taxon>Streptomycetaceae</taxon>
        <taxon>Streptomyces</taxon>
        <taxon>Streptomyces violaceusniger group</taxon>
    </lineage>
</organism>
<name>A0ABR6LCC0_9ACTN</name>
<evidence type="ECO:0008006" key="4">
    <source>
        <dbReference type="Google" id="ProtNLM"/>
    </source>
</evidence>